<evidence type="ECO:0000256" key="1">
    <source>
        <dbReference type="SAM" id="MobiDB-lite"/>
    </source>
</evidence>
<feature type="compositionally biased region" description="Basic residues" evidence="1">
    <location>
        <begin position="44"/>
        <end position="60"/>
    </location>
</feature>
<keyword evidence="3" id="KW-1185">Reference proteome</keyword>
<gene>
    <name evidence="2" type="ORF">ACFFRH_19380</name>
</gene>
<name>A0ABV5TEX0_9ACTN</name>
<dbReference type="RefSeq" id="WP_344743523.1">
    <property type="nucleotide sequence ID" value="NZ_BAAAWW010000026.1"/>
</dbReference>
<proteinExistence type="predicted"/>
<comment type="caution">
    <text evidence="2">The sequence shown here is derived from an EMBL/GenBank/DDBJ whole genome shotgun (WGS) entry which is preliminary data.</text>
</comment>
<organism evidence="2 3">
    <name type="scientific">Streptosporangium vulgare</name>
    <dbReference type="NCBI Taxonomy" id="46190"/>
    <lineage>
        <taxon>Bacteria</taxon>
        <taxon>Bacillati</taxon>
        <taxon>Actinomycetota</taxon>
        <taxon>Actinomycetes</taxon>
        <taxon>Streptosporangiales</taxon>
        <taxon>Streptosporangiaceae</taxon>
        <taxon>Streptosporangium</taxon>
    </lineage>
</organism>
<dbReference type="EMBL" id="JBHMBS010000008">
    <property type="protein sequence ID" value="MFB9677648.1"/>
    <property type="molecule type" value="Genomic_DNA"/>
</dbReference>
<evidence type="ECO:0000313" key="2">
    <source>
        <dbReference type="EMBL" id="MFB9677648.1"/>
    </source>
</evidence>
<dbReference type="Proteomes" id="UP001589610">
    <property type="component" value="Unassembled WGS sequence"/>
</dbReference>
<reference evidence="2 3" key="1">
    <citation type="submission" date="2024-09" db="EMBL/GenBank/DDBJ databases">
        <authorList>
            <person name="Sun Q."/>
            <person name="Mori K."/>
        </authorList>
    </citation>
    <scope>NUCLEOTIDE SEQUENCE [LARGE SCALE GENOMIC DNA]</scope>
    <source>
        <strain evidence="2 3">JCM 3028</strain>
    </source>
</reference>
<feature type="region of interest" description="Disordered" evidence="1">
    <location>
        <begin position="41"/>
        <end position="73"/>
    </location>
</feature>
<sequence length="73" mass="8336">MINDIRPIDETPACVCGATLEEGRIACRKCLARDRWIRRQGQAAKRRMSKRRGQSRRPTGRPRNLAEAGVSWT</sequence>
<evidence type="ECO:0008006" key="4">
    <source>
        <dbReference type="Google" id="ProtNLM"/>
    </source>
</evidence>
<protein>
    <recommendedName>
        <fullName evidence="4">DUF1289 domain-containing protein</fullName>
    </recommendedName>
</protein>
<accession>A0ABV5TEX0</accession>
<evidence type="ECO:0000313" key="3">
    <source>
        <dbReference type="Proteomes" id="UP001589610"/>
    </source>
</evidence>